<dbReference type="Proteomes" id="UP000228952">
    <property type="component" value="Unassembled WGS sequence"/>
</dbReference>
<sequence length="113" mass="12915">MEKKFADDCIFCQIVLGKAPGTKVWESDAYLAIENKFPEAPIDILVMPKFHIEKSESRKSPELFWQEFMKAVWEVAALKGYDKTGYVLVNNGAGYNHLEHEHCHIMSGMPKPN</sequence>
<protein>
    <submittedName>
        <fullName evidence="4">Histidine triad nucleotide-binding protein</fullName>
    </submittedName>
</protein>
<evidence type="ECO:0000256" key="2">
    <source>
        <dbReference type="PROSITE-ProRule" id="PRU00464"/>
    </source>
</evidence>
<reference evidence="5" key="1">
    <citation type="submission" date="2017-09" db="EMBL/GenBank/DDBJ databases">
        <title>Depth-based differentiation of microbial function through sediment-hosted aquifers and enrichment of novel symbionts in the deep terrestrial subsurface.</title>
        <authorList>
            <person name="Probst A.J."/>
            <person name="Ladd B."/>
            <person name="Jarett J.K."/>
            <person name="Geller-Mcgrath D.E."/>
            <person name="Sieber C.M.K."/>
            <person name="Emerson J.B."/>
            <person name="Anantharaman K."/>
            <person name="Thomas B.C."/>
            <person name="Malmstrom R."/>
            <person name="Stieglmeier M."/>
            <person name="Klingl A."/>
            <person name="Woyke T."/>
            <person name="Ryan C.M."/>
            <person name="Banfield J.F."/>
        </authorList>
    </citation>
    <scope>NUCLEOTIDE SEQUENCE [LARGE SCALE GENOMIC DNA]</scope>
</reference>
<dbReference type="Pfam" id="PF01230">
    <property type="entry name" value="HIT"/>
    <property type="match status" value="1"/>
</dbReference>
<dbReference type="Gene3D" id="3.30.428.10">
    <property type="entry name" value="HIT-like"/>
    <property type="match status" value="1"/>
</dbReference>
<evidence type="ECO:0000313" key="4">
    <source>
        <dbReference type="EMBL" id="PJA13279.1"/>
    </source>
</evidence>
<gene>
    <name evidence="4" type="ORF">COX64_03565</name>
</gene>
<accession>A0A2M7W1C7</accession>
<feature type="active site" description="Tele-AMP-histidine intermediate" evidence="1">
    <location>
        <position position="104"/>
    </location>
</feature>
<feature type="short sequence motif" description="Histidine triad motif" evidence="2">
    <location>
        <begin position="100"/>
        <end position="104"/>
    </location>
</feature>
<dbReference type="EMBL" id="PFQB01000091">
    <property type="protein sequence ID" value="PJA13279.1"/>
    <property type="molecule type" value="Genomic_DNA"/>
</dbReference>
<dbReference type="PROSITE" id="PS51084">
    <property type="entry name" value="HIT_2"/>
    <property type="match status" value="1"/>
</dbReference>
<feature type="domain" description="HIT" evidence="3">
    <location>
        <begin position="10"/>
        <end position="113"/>
    </location>
</feature>
<organism evidence="4 5">
    <name type="scientific">Candidatus Dojkabacteria bacterium CG_4_10_14_0_2_um_filter_Dojkabacteria_WS6_41_15</name>
    <dbReference type="NCBI Taxonomy" id="2014249"/>
    <lineage>
        <taxon>Bacteria</taxon>
        <taxon>Candidatus Dojkabacteria</taxon>
    </lineage>
</organism>
<name>A0A2M7W1C7_9BACT</name>
<dbReference type="InterPro" id="IPR001310">
    <property type="entry name" value="Histidine_triad_HIT"/>
</dbReference>
<proteinExistence type="predicted"/>
<evidence type="ECO:0000256" key="1">
    <source>
        <dbReference type="PIRSR" id="PIRSR601310-1"/>
    </source>
</evidence>
<dbReference type="GO" id="GO:0003824">
    <property type="term" value="F:catalytic activity"/>
    <property type="evidence" value="ECO:0007669"/>
    <property type="project" value="InterPro"/>
</dbReference>
<dbReference type="InterPro" id="IPR036265">
    <property type="entry name" value="HIT-like_sf"/>
</dbReference>
<evidence type="ECO:0000259" key="3">
    <source>
        <dbReference type="PROSITE" id="PS51084"/>
    </source>
</evidence>
<dbReference type="PANTHER" id="PTHR23089">
    <property type="entry name" value="HISTIDINE TRIAD HIT PROTEIN"/>
    <property type="match status" value="1"/>
</dbReference>
<comment type="caution">
    <text evidence="4">The sequence shown here is derived from an EMBL/GenBank/DDBJ whole genome shotgun (WGS) entry which is preliminary data.</text>
</comment>
<dbReference type="PRINTS" id="PR00332">
    <property type="entry name" value="HISTRIAD"/>
</dbReference>
<dbReference type="AlphaFoldDB" id="A0A2M7W1C7"/>
<dbReference type="InterPro" id="IPR011146">
    <property type="entry name" value="HIT-like"/>
</dbReference>
<dbReference type="SUPFAM" id="SSF54197">
    <property type="entry name" value="HIT-like"/>
    <property type="match status" value="1"/>
</dbReference>
<evidence type="ECO:0000313" key="5">
    <source>
        <dbReference type="Proteomes" id="UP000228952"/>
    </source>
</evidence>